<sequence length="453" mass="50499">MKQLIIMLIGISLLSCHRKMSPWPYDGDKQSVTIQTRTGNSGSFATLPLNCQLFVYNEATGQTEKHDVTQEGSKNRYQVKLYPGTYTGYCVTNASEEIYWKYAETDMPENILLKSQQQGGSRDHLLGSCSMTVQEGEANTFTFDLERKVAQLLIVINNFPEGVEDLQIKVNNIPKTISLAGTYDSGTHTVTTSASPAVDGISTTQLLVFPPQSGKRSTLTLVSNACAYISDEYQINDIAANKITRIDITFQDLPEMDIAYFSTSVETWDKDTIKEEWETPGPQPFEPCQGTGDGNNLVDNPGFEEGIEEELPLWWKLDAGGKDKKISVVTENTYNGTYAALLQGATYLYQDIPVEGGKCYQLKMHVSAPNPEVKWRYWCSWMEGSTALSGFSDPIRSSSYQYQTEGYIDAMEGMIVRAPANATRIRMEIRTYSGTPLSGDGLYIDEISVERVR</sequence>
<reference evidence="1" key="2">
    <citation type="submission" date="2021-04" db="EMBL/GenBank/DDBJ databases">
        <authorList>
            <person name="Gilroy R."/>
        </authorList>
    </citation>
    <scope>NUCLEOTIDE SEQUENCE</scope>
    <source>
        <strain evidence="1">23274</strain>
    </source>
</reference>
<evidence type="ECO:0008006" key="3">
    <source>
        <dbReference type="Google" id="ProtNLM"/>
    </source>
</evidence>
<name>A0A9D1V0R6_9BACT</name>
<proteinExistence type="predicted"/>
<protein>
    <recommendedName>
        <fullName evidence="3">DUF4493 domain-containing protein</fullName>
    </recommendedName>
</protein>
<dbReference type="Gene3D" id="2.60.120.260">
    <property type="entry name" value="Galactose-binding domain-like"/>
    <property type="match status" value="1"/>
</dbReference>
<comment type="caution">
    <text evidence="1">The sequence shown here is derived from an EMBL/GenBank/DDBJ whole genome shotgun (WGS) entry which is preliminary data.</text>
</comment>
<dbReference type="PROSITE" id="PS51257">
    <property type="entry name" value="PROKAR_LIPOPROTEIN"/>
    <property type="match status" value="1"/>
</dbReference>
<dbReference type="Proteomes" id="UP000824202">
    <property type="component" value="Unassembled WGS sequence"/>
</dbReference>
<dbReference type="SUPFAM" id="SSF49785">
    <property type="entry name" value="Galactose-binding domain-like"/>
    <property type="match status" value="1"/>
</dbReference>
<dbReference type="AlphaFoldDB" id="A0A9D1V0R6"/>
<evidence type="ECO:0000313" key="2">
    <source>
        <dbReference type="Proteomes" id="UP000824202"/>
    </source>
</evidence>
<gene>
    <name evidence="1" type="ORF">H9863_07310</name>
</gene>
<reference evidence="1" key="1">
    <citation type="journal article" date="2021" name="PeerJ">
        <title>Extensive microbial diversity within the chicken gut microbiome revealed by metagenomics and culture.</title>
        <authorList>
            <person name="Gilroy R."/>
            <person name="Ravi A."/>
            <person name="Getino M."/>
            <person name="Pursley I."/>
            <person name="Horton D.L."/>
            <person name="Alikhan N.F."/>
            <person name="Baker D."/>
            <person name="Gharbi K."/>
            <person name="Hall N."/>
            <person name="Watson M."/>
            <person name="Adriaenssens E.M."/>
            <person name="Foster-Nyarko E."/>
            <person name="Jarju S."/>
            <person name="Secka A."/>
            <person name="Antonio M."/>
            <person name="Oren A."/>
            <person name="Chaudhuri R.R."/>
            <person name="La Ragione R."/>
            <person name="Hildebrand F."/>
            <person name="Pallen M.J."/>
        </authorList>
    </citation>
    <scope>NUCLEOTIDE SEQUENCE</scope>
    <source>
        <strain evidence="1">23274</strain>
    </source>
</reference>
<organism evidence="1 2">
    <name type="scientific">Candidatus Odoribacter faecigallinarum</name>
    <dbReference type="NCBI Taxonomy" id="2838706"/>
    <lineage>
        <taxon>Bacteria</taxon>
        <taxon>Pseudomonadati</taxon>
        <taxon>Bacteroidota</taxon>
        <taxon>Bacteroidia</taxon>
        <taxon>Bacteroidales</taxon>
        <taxon>Odoribacteraceae</taxon>
        <taxon>Odoribacter</taxon>
    </lineage>
</organism>
<dbReference type="InterPro" id="IPR008979">
    <property type="entry name" value="Galactose-bd-like_sf"/>
</dbReference>
<accession>A0A9D1V0R6</accession>
<dbReference type="EMBL" id="DXFT01000140">
    <property type="protein sequence ID" value="HIX03904.1"/>
    <property type="molecule type" value="Genomic_DNA"/>
</dbReference>
<evidence type="ECO:0000313" key="1">
    <source>
        <dbReference type="EMBL" id="HIX03904.1"/>
    </source>
</evidence>